<keyword evidence="5 8" id="KW-1133">Transmembrane helix</keyword>
<evidence type="ECO:0000256" key="8">
    <source>
        <dbReference type="SAM" id="Phobius"/>
    </source>
</evidence>
<sequence length="1260" mass="137536">MGFVLESVLGVVGCYRLVNECVVLAVLGLRADHAECPVHSYVLTFWLYFGAERDSGNIGYAGCKVYLQHKPPNGSVINSTKVDASYFVCLITTLSISAISSNGTVRGGGAYYLISRSLGPEFGGSIGLVFYMGCVFNTGLNAVGMVDCLVNNFGEVSGTSHQVLPEDYWMRYLYATGVLVLCTVICMMGSSIFAKASNFLLIFLLAATFAIPLSAVIREPFYDPNLDISFTGLSMKTLKDNLFPRFNKEAAGSGSPEGESFQDLFGILFPACSGIFAGASMSGDLRKPSKSIPKGTLHGLLWTFLTYTLVILAMGASITRDSMYNDLNIIQDTNISGPLILLGEFATSFFSALMGVIGSAKSLQALARDDLLPGFSFLAQGTKSNDEPIVAILVTFILSQLTLVCDINQIASFITMTYLMTFFATNLACFLLKISSAPNFRPSFKYFTAWTAFVGAVISCIIMFFVDGVYATGCVGILGTLFLIVHYTTPPKSWGDVSQSLIYHQVRKYLLRLKQEHVKFWRPQILLFVNDPRNSWELIQFCNSLKKGGLYILGHIIVTSDFQDSFAEVKRQQAAWMKYIDFSKIKGFVQIAIAPTVEWGARNIVLSAGLGGMHPNIAVLGLYNLSEYRASRPLVDIPSLPLSQAGSNAPSIKPGKKDKKGSIRIPDAGELPTDSCRPEKAVTPQSYVNILEDLLLSLQINVAIAKGFKDLELPDKDDHKHGETKKKFIDLWPIQMAAEIEGDSKDKASGLLTTNFDTYTLILQLGCILHTVPSWKKYYSVRVIVFVEYESEVEEEQQRVAKLLENLRIQAEIIVTYLANGSLKCYETIVNGSPNENPIVDAVLGKEDWWKELKQRRRRGNAPRNVTDISTLFRSTDNLSRIGSFQQGSTKGRWEVRLGSLGKFVNKKKRHTMGGLNRLGMPFSLTMRANRLRSEVLTSDSELSDTEDEGEGSSEESSESAVSEGDLSDYQERGQADNSQLGEIVRGVRQRRASTGDALGQLLRKNNSHRHTKVPSQSHTPAQKQTSNPTTPLLAPQLQHQDPGKPQLQPLHLQPPLATPQKLKRPDFIHRKSTPSFTSRPVPEPEISLSEEPGAPSIGFSSAAHSPAGTLPSTPVTAQGVKVKREGKPKAGSHLADPPMTPSNANTPSPAPAAAAGVTISFNDLPSKAQHLILNELMRQYSGQKREENVVGYGSIGTGEGRNGGSKTAVMFTTLPAPVGGTWRSEKESLEYLGGLELLTGGLPPTVLVHSNSLTVTTAL</sequence>
<reference evidence="11 12" key="1">
    <citation type="journal article" date="2018" name="Nat. Ecol. Evol.">
        <title>Pezizomycetes genomes reveal the molecular basis of ectomycorrhizal truffle lifestyle.</title>
        <authorList>
            <person name="Murat C."/>
            <person name="Payen T."/>
            <person name="Noel B."/>
            <person name="Kuo A."/>
            <person name="Morin E."/>
            <person name="Chen J."/>
            <person name="Kohler A."/>
            <person name="Krizsan K."/>
            <person name="Balestrini R."/>
            <person name="Da Silva C."/>
            <person name="Montanini B."/>
            <person name="Hainaut M."/>
            <person name="Levati E."/>
            <person name="Barry K.W."/>
            <person name="Belfiori B."/>
            <person name="Cichocki N."/>
            <person name="Clum A."/>
            <person name="Dockter R.B."/>
            <person name="Fauchery L."/>
            <person name="Guy J."/>
            <person name="Iotti M."/>
            <person name="Le Tacon F."/>
            <person name="Lindquist E.A."/>
            <person name="Lipzen A."/>
            <person name="Malagnac F."/>
            <person name="Mello A."/>
            <person name="Molinier V."/>
            <person name="Miyauchi S."/>
            <person name="Poulain J."/>
            <person name="Riccioni C."/>
            <person name="Rubini A."/>
            <person name="Sitrit Y."/>
            <person name="Splivallo R."/>
            <person name="Traeger S."/>
            <person name="Wang M."/>
            <person name="Zifcakova L."/>
            <person name="Wipf D."/>
            <person name="Zambonelli A."/>
            <person name="Paolocci F."/>
            <person name="Nowrousian M."/>
            <person name="Ottonello S."/>
            <person name="Baldrian P."/>
            <person name="Spatafora J.W."/>
            <person name="Henrissat B."/>
            <person name="Nagy L.G."/>
            <person name="Aury J.M."/>
            <person name="Wincker P."/>
            <person name="Grigoriev I.V."/>
            <person name="Bonfante P."/>
            <person name="Martin F.M."/>
        </authorList>
    </citation>
    <scope>NUCLEOTIDE SEQUENCE [LARGE SCALE GENOMIC DNA]</scope>
    <source>
        <strain evidence="11 12">ATCC MYA-4762</strain>
    </source>
</reference>
<dbReference type="InterPro" id="IPR004842">
    <property type="entry name" value="SLC12A_fam"/>
</dbReference>
<keyword evidence="6 8" id="KW-0472">Membrane</keyword>
<feature type="domain" description="SLC12A transporter C-terminal" evidence="10">
    <location>
        <begin position="538"/>
        <end position="621"/>
    </location>
</feature>
<feature type="transmembrane region" description="Helical" evidence="8">
    <location>
        <begin position="172"/>
        <end position="192"/>
    </location>
</feature>
<dbReference type="GO" id="GO:0034486">
    <property type="term" value="P:vacuolar transmembrane transport"/>
    <property type="evidence" value="ECO:0007669"/>
    <property type="project" value="TreeGrafter"/>
</dbReference>
<evidence type="ECO:0000256" key="2">
    <source>
        <dbReference type="ARBA" id="ARBA00010593"/>
    </source>
</evidence>
<feature type="transmembrane region" description="Helical" evidence="8">
    <location>
        <begin position="444"/>
        <end position="464"/>
    </location>
</feature>
<feature type="transmembrane region" description="Helical" evidence="8">
    <location>
        <begin position="297"/>
        <end position="319"/>
    </location>
</feature>
<feature type="transmembrane region" description="Helical" evidence="8">
    <location>
        <begin position="339"/>
        <end position="358"/>
    </location>
</feature>
<dbReference type="GO" id="GO:0006884">
    <property type="term" value="P:cell volume homeostasis"/>
    <property type="evidence" value="ECO:0007669"/>
    <property type="project" value="TreeGrafter"/>
</dbReference>
<comment type="subcellular location">
    <subcellularLocation>
        <location evidence="1">Membrane</location>
        <topology evidence="1">Multi-pass membrane protein</topology>
    </subcellularLocation>
</comment>
<feature type="transmembrane region" description="Helical" evidence="8">
    <location>
        <begin position="470"/>
        <end position="489"/>
    </location>
</feature>
<dbReference type="GO" id="GO:0015379">
    <property type="term" value="F:potassium:chloride symporter activity"/>
    <property type="evidence" value="ECO:0007669"/>
    <property type="project" value="TreeGrafter"/>
</dbReference>
<gene>
    <name evidence="11" type="ORF">L211DRAFT_864495</name>
</gene>
<evidence type="ECO:0000259" key="10">
    <source>
        <dbReference type="Pfam" id="PF03522"/>
    </source>
</evidence>
<feature type="region of interest" description="Disordered" evidence="7">
    <location>
        <begin position="934"/>
        <end position="1153"/>
    </location>
</feature>
<accession>A0A3N4M4J2</accession>
<dbReference type="Proteomes" id="UP000267821">
    <property type="component" value="Unassembled WGS sequence"/>
</dbReference>
<organism evidence="11 12">
    <name type="scientific">Terfezia boudieri ATCC MYA-4762</name>
    <dbReference type="NCBI Taxonomy" id="1051890"/>
    <lineage>
        <taxon>Eukaryota</taxon>
        <taxon>Fungi</taxon>
        <taxon>Dikarya</taxon>
        <taxon>Ascomycota</taxon>
        <taxon>Pezizomycotina</taxon>
        <taxon>Pezizomycetes</taxon>
        <taxon>Pezizales</taxon>
        <taxon>Pezizaceae</taxon>
        <taxon>Terfezia</taxon>
    </lineage>
</organism>
<dbReference type="GO" id="GO:0055064">
    <property type="term" value="P:chloride ion homeostasis"/>
    <property type="evidence" value="ECO:0007669"/>
    <property type="project" value="TreeGrafter"/>
</dbReference>
<dbReference type="GO" id="GO:0005774">
    <property type="term" value="C:vacuolar membrane"/>
    <property type="evidence" value="ECO:0007669"/>
    <property type="project" value="TreeGrafter"/>
</dbReference>
<protein>
    <recommendedName>
        <fullName evidence="13">Amino acid permease/ SLC12A domain-containing protein</fullName>
    </recommendedName>
</protein>
<dbReference type="Gene3D" id="1.20.1740.10">
    <property type="entry name" value="Amino acid/polyamine transporter I"/>
    <property type="match status" value="1"/>
</dbReference>
<evidence type="ECO:0000256" key="4">
    <source>
        <dbReference type="ARBA" id="ARBA00022692"/>
    </source>
</evidence>
<dbReference type="Pfam" id="PF00324">
    <property type="entry name" value="AA_permease"/>
    <property type="match status" value="1"/>
</dbReference>
<evidence type="ECO:0000256" key="6">
    <source>
        <dbReference type="ARBA" id="ARBA00023136"/>
    </source>
</evidence>
<proteinExistence type="inferred from homology"/>
<name>A0A3N4M4J2_9PEZI</name>
<evidence type="ECO:0000259" key="9">
    <source>
        <dbReference type="Pfam" id="PF00324"/>
    </source>
</evidence>
<keyword evidence="4 8" id="KW-0812">Transmembrane</keyword>
<dbReference type="Pfam" id="PF03522">
    <property type="entry name" value="SLC12"/>
    <property type="match status" value="1"/>
</dbReference>
<dbReference type="AlphaFoldDB" id="A0A3N4M4J2"/>
<dbReference type="GO" id="GO:0055075">
    <property type="term" value="P:potassium ion homeostasis"/>
    <property type="evidence" value="ECO:0007669"/>
    <property type="project" value="TreeGrafter"/>
</dbReference>
<feature type="compositionally biased region" description="Low complexity" evidence="7">
    <location>
        <begin position="1142"/>
        <end position="1153"/>
    </location>
</feature>
<feature type="transmembrane region" description="Helical" evidence="8">
    <location>
        <begin position="199"/>
        <end position="217"/>
    </location>
</feature>
<evidence type="ECO:0000256" key="1">
    <source>
        <dbReference type="ARBA" id="ARBA00004141"/>
    </source>
</evidence>
<evidence type="ECO:0000256" key="5">
    <source>
        <dbReference type="ARBA" id="ARBA00022989"/>
    </source>
</evidence>
<evidence type="ECO:0008006" key="13">
    <source>
        <dbReference type="Google" id="ProtNLM"/>
    </source>
</evidence>
<keyword evidence="3" id="KW-0813">Transport</keyword>
<dbReference type="PANTHER" id="PTHR11827">
    <property type="entry name" value="SOLUTE CARRIER FAMILY 12, CATION COTRANSPORTERS"/>
    <property type="match status" value="1"/>
</dbReference>
<evidence type="ECO:0000256" key="3">
    <source>
        <dbReference type="ARBA" id="ARBA00022448"/>
    </source>
</evidence>
<feature type="transmembrane region" description="Helical" evidence="8">
    <location>
        <begin position="410"/>
        <end position="432"/>
    </location>
</feature>
<feature type="domain" description="Amino acid permease/ SLC12A" evidence="9">
    <location>
        <begin position="85"/>
        <end position="526"/>
    </location>
</feature>
<dbReference type="InParanoid" id="A0A3N4M4J2"/>
<dbReference type="FunFam" id="1.20.1740.10:FF:000013">
    <property type="entry name" value="Solute carrier family 12 member"/>
    <property type="match status" value="1"/>
</dbReference>
<feature type="compositionally biased region" description="Acidic residues" evidence="7">
    <location>
        <begin position="942"/>
        <end position="958"/>
    </location>
</feature>
<dbReference type="OrthoDB" id="2020542at2759"/>
<comment type="similarity">
    <text evidence="2">Belongs to the SLC12A transporter family.</text>
</comment>
<feature type="compositionally biased region" description="Polar residues" evidence="7">
    <location>
        <begin position="1014"/>
        <end position="1031"/>
    </location>
</feature>
<dbReference type="STRING" id="1051890.A0A3N4M4J2"/>
<feature type="compositionally biased region" description="Low complexity" evidence="7">
    <location>
        <begin position="1046"/>
        <end position="1061"/>
    </location>
</feature>
<evidence type="ECO:0000313" key="11">
    <source>
        <dbReference type="EMBL" id="RPB28809.1"/>
    </source>
</evidence>
<dbReference type="PANTHER" id="PTHR11827:SF72">
    <property type="entry name" value="GH08340P"/>
    <property type="match status" value="1"/>
</dbReference>
<keyword evidence="12" id="KW-1185">Reference proteome</keyword>
<feature type="transmembrane region" description="Helical" evidence="8">
    <location>
        <begin position="264"/>
        <end position="285"/>
    </location>
</feature>
<dbReference type="InterPro" id="IPR018491">
    <property type="entry name" value="SLC12_C"/>
</dbReference>
<evidence type="ECO:0000313" key="12">
    <source>
        <dbReference type="Proteomes" id="UP000267821"/>
    </source>
</evidence>
<feature type="region of interest" description="Disordered" evidence="7">
    <location>
        <begin position="646"/>
        <end position="678"/>
    </location>
</feature>
<dbReference type="InterPro" id="IPR004841">
    <property type="entry name" value="AA-permease/SLC12A_dom"/>
</dbReference>
<evidence type="ECO:0000256" key="7">
    <source>
        <dbReference type="SAM" id="MobiDB-lite"/>
    </source>
</evidence>
<dbReference type="EMBL" id="ML121528">
    <property type="protein sequence ID" value="RPB28809.1"/>
    <property type="molecule type" value="Genomic_DNA"/>
</dbReference>
<dbReference type="FunCoup" id="A0A3N4M4J2">
    <property type="interactions" value="179"/>
</dbReference>